<feature type="domain" description="HTH luxR-type" evidence="4">
    <location>
        <begin position="143"/>
        <end position="208"/>
    </location>
</feature>
<dbReference type="GO" id="GO:0003677">
    <property type="term" value="F:DNA binding"/>
    <property type="evidence" value="ECO:0007669"/>
    <property type="project" value="UniProtKB-KW"/>
</dbReference>
<evidence type="ECO:0000313" key="5">
    <source>
        <dbReference type="EMBL" id="OEF28481.1"/>
    </source>
</evidence>
<proteinExistence type="predicted"/>
<dbReference type="EMBL" id="AJYK02000020">
    <property type="protein sequence ID" value="OEF28481.1"/>
    <property type="molecule type" value="Genomic_DNA"/>
</dbReference>
<protein>
    <recommendedName>
        <fullName evidence="4">HTH luxR-type domain-containing protein</fullName>
    </recommendedName>
</protein>
<dbReference type="Pfam" id="PF00196">
    <property type="entry name" value="GerE"/>
    <property type="match status" value="1"/>
</dbReference>
<evidence type="ECO:0000259" key="4">
    <source>
        <dbReference type="PROSITE" id="PS50043"/>
    </source>
</evidence>
<dbReference type="CDD" id="cd06170">
    <property type="entry name" value="LuxR_C_like"/>
    <property type="match status" value="1"/>
</dbReference>
<accession>A0A1E5E574</accession>
<dbReference type="AlphaFoldDB" id="A0A1E5E574"/>
<keyword evidence="2" id="KW-0238">DNA-binding</keyword>
<evidence type="ECO:0000313" key="6">
    <source>
        <dbReference type="Proteomes" id="UP000094070"/>
    </source>
</evidence>
<dbReference type="PANTHER" id="PTHR44688">
    <property type="entry name" value="DNA-BINDING TRANSCRIPTIONAL ACTIVATOR DEVR_DOSR"/>
    <property type="match status" value="1"/>
</dbReference>
<gene>
    <name evidence="5" type="ORF">A1QC_05470</name>
</gene>
<dbReference type="Gene3D" id="1.10.10.10">
    <property type="entry name" value="Winged helix-like DNA-binding domain superfamily/Winged helix DNA-binding domain"/>
    <property type="match status" value="1"/>
</dbReference>
<dbReference type="InterPro" id="IPR016032">
    <property type="entry name" value="Sig_transdc_resp-reg_C-effctor"/>
</dbReference>
<evidence type="ECO:0000256" key="2">
    <source>
        <dbReference type="ARBA" id="ARBA00023125"/>
    </source>
</evidence>
<reference evidence="5 6" key="1">
    <citation type="journal article" date="2012" name="Science">
        <title>Ecological populations of bacteria act as socially cohesive units of antibiotic production and resistance.</title>
        <authorList>
            <person name="Cordero O.X."/>
            <person name="Wildschutte H."/>
            <person name="Kirkup B."/>
            <person name="Proehl S."/>
            <person name="Ngo L."/>
            <person name="Hussain F."/>
            <person name="Le Roux F."/>
            <person name="Mincer T."/>
            <person name="Polz M.F."/>
        </authorList>
    </citation>
    <scope>NUCLEOTIDE SEQUENCE [LARGE SCALE GENOMIC DNA]</scope>
    <source>
        <strain evidence="5 6">1S-45</strain>
    </source>
</reference>
<keyword evidence="1" id="KW-0805">Transcription regulation</keyword>
<dbReference type="PROSITE" id="PS00622">
    <property type="entry name" value="HTH_LUXR_1"/>
    <property type="match status" value="1"/>
</dbReference>
<evidence type="ECO:0000256" key="3">
    <source>
        <dbReference type="ARBA" id="ARBA00023163"/>
    </source>
</evidence>
<dbReference type="STRING" id="1188252.A1QC_05470"/>
<dbReference type="InterPro" id="IPR000792">
    <property type="entry name" value="Tscrpt_reg_LuxR_C"/>
</dbReference>
<sequence>MVYFLSPLLSEQDPLISHLQSHLGISVKPLNIATIAFIRQSPHPYLVLVDAQFSENELFELQTHPLLKQSRATALFNAPAIPNLMLLSQWYHLAGYFYQDDTMDKVLLDTKAMISGKNRLPRALLIELFEHWQTISRQSHNTVMKAKLSLTRRELEILEHLQIGHSNLDIADNLFVSEHTIKSHLYRIFRKISVNNRRQAINWAQLYL</sequence>
<organism evidence="5 6">
    <name type="scientific">Vibrio rumoiensis 1S-45</name>
    <dbReference type="NCBI Taxonomy" id="1188252"/>
    <lineage>
        <taxon>Bacteria</taxon>
        <taxon>Pseudomonadati</taxon>
        <taxon>Pseudomonadota</taxon>
        <taxon>Gammaproteobacteria</taxon>
        <taxon>Vibrionales</taxon>
        <taxon>Vibrionaceae</taxon>
        <taxon>Vibrio</taxon>
    </lineage>
</organism>
<evidence type="ECO:0000256" key="1">
    <source>
        <dbReference type="ARBA" id="ARBA00023015"/>
    </source>
</evidence>
<dbReference type="Proteomes" id="UP000094070">
    <property type="component" value="Unassembled WGS sequence"/>
</dbReference>
<dbReference type="FunFam" id="1.10.10.10:FF:000153">
    <property type="entry name" value="LuxR family transcriptional regulator"/>
    <property type="match status" value="1"/>
</dbReference>
<dbReference type="SUPFAM" id="SSF46894">
    <property type="entry name" value="C-terminal effector domain of the bipartite response regulators"/>
    <property type="match status" value="1"/>
</dbReference>
<comment type="caution">
    <text evidence="5">The sequence shown here is derived from an EMBL/GenBank/DDBJ whole genome shotgun (WGS) entry which is preliminary data.</text>
</comment>
<dbReference type="PRINTS" id="PR00038">
    <property type="entry name" value="HTHLUXR"/>
</dbReference>
<dbReference type="eggNOG" id="COG2197">
    <property type="taxonomic scope" value="Bacteria"/>
</dbReference>
<dbReference type="SMART" id="SM00421">
    <property type="entry name" value="HTH_LUXR"/>
    <property type="match status" value="1"/>
</dbReference>
<dbReference type="InterPro" id="IPR036388">
    <property type="entry name" value="WH-like_DNA-bd_sf"/>
</dbReference>
<keyword evidence="6" id="KW-1185">Reference proteome</keyword>
<dbReference type="GO" id="GO:0006355">
    <property type="term" value="P:regulation of DNA-templated transcription"/>
    <property type="evidence" value="ECO:0007669"/>
    <property type="project" value="InterPro"/>
</dbReference>
<dbReference type="PROSITE" id="PS50043">
    <property type="entry name" value="HTH_LUXR_2"/>
    <property type="match status" value="1"/>
</dbReference>
<dbReference type="PANTHER" id="PTHR44688:SF16">
    <property type="entry name" value="DNA-BINDING TRANSCRIPTIONAL ACTIVATOR DEVR_DOSR"/>
    <property type="match status" value="1"/>
</dbReference>
<dbReference type="Gene3D" id="3.40.50.2300">
    <property type="match status" value="1"/>
</dbReference>
<name>A0A1E5E574_9VIBR</name>
<keyword evidence="3" id="KW-0804">Transcription</keyword>